<dbReference type="EMBL" id="LSYV01000081">
    <property type="protein sequence ID" value="KXZ43800.1"/>
    <property type="molecule type" value="Genomic_DNA"/>
</dbReference>
<evidence type="ECO:0000256" key="1">
    <source>
        <dbReference type="ARBA" id="ARBA00004430"/>
    </source>
</evidence>
<sequence>MSGCRDYCVDLLGALVRHCPRLRSLNARLAEPGYEPYIGDLVPVLQLLGRCGGSLRLLDLAGCCSPQSEAALAPALSALSGLRALCLSNWQLSTQAGPALQRCPATALAHLNLRAVNSVTDAHLAPLLSANPGLRSLNVGCCSRLTDATLHLLGAACTRLDSLDVCYASGMSAQGVRAVASALPRLLEFGFSGFEGLRDGDVERIAERHPELRLIGIGGIPALTDAALAAVASHCPRLESLYAADLPLVTPAGLAGLLAACPRLRRLAVEGCPMLGRAGEAAALAGRFPYQFDGDMLSEEAVREVDEFAAAAAPAPG</sequence>
<dbReference type="PANTHER" id="PTHR13318">
    <property type="entry name" value="PARTNER OF PAIRED, ISOFORM B-RELATED"/>
    <property type="match status" value="1"/>
</dbReference>
<dbReference type="SMART" id="SM00367">
    <property type="entry name" value="LRR_CC"/>
    <property type="match status" value="5"/>
</dbReference>
<keyword evidence="3" id="KW-1185">Reference proteome</keyword>
<organism evidence="2 3">
    <name type="scientific">Gonium pectorale</name>
    <name type="common">Green alga</name>
    <dbReference type="NCBI Taxonomy" id="33097"/>
    <lineage>
        <taxon>Eukaryota</taxon>
        <taxon>Viridiplantae</taxon>
        <taxon>Chlorophyta</taxon>
        <taxon>core chlorophytes</taxon>
        <taxon>Chlorophyceae</taxon>
        <taxon>CS clade</taxon>
        <taxon>Chlamydomonadales</taxon>
        <taxon>Volvocaceae</taxon>
        <taxon>Gonium</taxon>
    </lineage>
</organism>
<comment type="caution">
    <text evidence="2">The sequence shown here is derived from an EMBL/GenBank/DDBJ whole genome shotgun (WGS) entry which is preliminary data.</text>
</comment>
<dbReference type="Gene3D" id="3.80.10.10">
    <property type="entry name" value="Ribonuclease Inhibitor"/>
    <property type="match status" value="1"/>
</dbReference>
<evidence type="ECO:0000313" key="2">
    <source>
        <dbReference type="EMBL" id="KXZ43800.1"/>
    </source>
</evidence>
<protein>
    <submittedName>
        <fullName evidence="2">Uncharacterized protein</fullName>
    </submittedName>
</protein>
<dbReference type="OrthoDB" id="550575at2759"/>
<dbReference type="PANTHER" id="PTHR13318:SF190">
    <property type="entry name" value="PARTNER OF PAIRED, ISOFORM B"/>
    <property type="match status" value="1"/>
</dbReference>
<name>A0A150G3B2_GONPE</name>
<dbReference type="STRING" id="33097.A0A150G3B2"/>
<dbReference type="GO" id="GO:0019005">
    <property type="term" value="C:SCF ubiquitin ligase complex"/>
    <property type="evidence" value="ECO:0007669"/>
    <property type="project" value="TreeGrafter"/>
</dbReference>
<dbReference type="Proteomes" id="UP000075714">
    <property type="component" value="Unassembled WGS sequence"/>
</dbReference>
<evidence type="ECO:0000313" key="3">
    <source>
        <dbReference type="Proteomes" id="UP000075714"/>
    </source>
</evidence>
<dbReference type="GO" id="GO:0005930">
    <property type="term" value="C:axoneme"/>
    <property type="evidence" value="ECO:0007669"/>
    <property type="project" value="UniProtKB-SubCell"/>
</dbReference>
<dbReference type="InterPro" id="IPR006553">
    <property type="entry name" value="Leu-rich_rpt_Cys-con_subtyp"/>
</dbReference>
<dbReference type="SUPFAM" id="SSF52047">
    <property type="entry name" value="RNI-like"/>
    <property type="match status" value="1"/>
</dbReference>
<comment type="subcellular location">
    <subcellularLocation>
        <location evidence="1">Cytoplasm</location>
        <location evidence="1">Cytoskeleton</location>
        <location evidence="1">Cilium axoneme</location>
    </subcellularLocation>
</comment>
<reference evidence="3" key="1">
    <citation type="journal article" date="2016" name="Nat. Commun.">
        <title>The Gonium pectorale genome demonstrates co-option of cell cycle regulation during the evolution of multicellularity.</title>
        <authorList>
            <person name="Hanschen E.R."/>
            <person name="Marriage T.N."/>
            <person name="Ferris P.J."/>
            <person name="Hamaji T."/>
            <person name="Toyoda A."/>
            <person name="Fujiyama A."/>
            <person name="Neme R."/>
            <person name="Noguchi H."/>
            <person name="Minakuchi Y."/>
            <person name="Suzuki M."/>
            <person name="Kawai-Toyooka H."/>
            <person name="Smith D.R."/>
            <person name="Sparks H."/>
            <person name="Anderson J."/>
            <person name="Bakaric R."/>
            <person name="Luria V."/>
            <person name="Karger A."/>
            <person name="Kirschner M.W."/>
            <person name="Durand P.M."/>
            <person name="Michod R.E."/>
            <person name="Nozaki H."/>
            <person name="Olson B.J."/>
        </authorList>
    </citation>
    <scope>NUCLEOTIDE SEQUENCE [LARGE SCALE GENOMIC DNA]</scope>
    <source>
        <strain evidence="3">NIES-2863</strain>
    </source>
</reference>
<dbReference type="GO" id="GO:0031146">
    <property type="term" value="P:SCF-dependent proteasomal ubiquitin-dependent protein catabolic process"/>
    <property type="evidence" value="ECO:0007669"/>
    <property type="project" value="TreeGrafter"/>
</dbReference>
<dbReference type="AlphaFoldDB" id="A0A150G3B2"/>
<gene>
    <name evidence="2" type="ORF">GPECTOR_80g160</name>
</gene>
<dbReference type="InterPro" id="IPR032675">
    <property type="entry name" value="LRR_dom_sf"/>
</dbReference>
<proteinExistence type="predicted"/>
<accession>A0A150G3B2</accession>